<dbReference type="SUPFAM" id="SSF52172">
    <property type="entry name" value="CheY-like"/>
    <property type="match status" value="1"/>
</dbReference>
<dbReference type="InterPro" id="IPR036388">
    <property type="entry name" value="WH-like_DNA-bd_sf"/>
</dbReference>
<evidence type="ECO:0000313" key="3">
    <source>
        <dbReference type="EMBL" id="CAB4690084.1"/>
    </source>
</evidence>
<evidence type="ECO:0000259" key="2">
    <source>
        <dbReference type="PROSITE" id="PS50110"/>
    </source>
</evidence>
<sequence length="216" mass="23327">MDARRLLVVEDEPLLASLVVDALRTAGFEVEGAADVESARKLVNSFDPDMVVLDISLGNGPTGVHLAHSLNISRPDIAILFLTRHPDAASASAEGLEIPAGAGFLRKHLVNDSTQLLEAIEKVFAERANEVRHDGIPGTGLDGLSDQALIVLRLLADGCSNSEIAKRCNLSVKSVERWIDTVYRQLDIDKSGEINARVEAAKRYFLARGIPPQANK</sequence>
<dbReference type="Gene3D" id="3.40.50.2300">
    <property type="match status" value="1"/>
</dbReference>
<dbReference type="InterPro" id="IPR016032">
    <property type="entry name" value="Sig_transdc_resp-reg_C-effctor"/>
</dbReference>
<dbReference type="InterPro" id="IPR001789">
    <property type="entry name" value="Sig_transdc_resp-reg_receiver"/>
</dbReference>
<dbReference type="Gene3D" id="1.10.10.10">
    <property type="entry name" value="Winged helix-like DNA-binding domain superfamily/Winged helix DNA-binding domain"/>
    <property type="match status" value="1"/>
</dbReference>
<dbReference type="EMBL" id="CAFBAA010000062">
    <property type="protein sequence ID" value="CAB4845426.1"/>
    <property type="molecule type" value="Genomic_DNA"/>
</dbReference>
<dbReference type="SUPFAM" id="SSF46894">
    <property type="entry name" value="C-terminal effector domain of the bipartite response regulators"/>
    <property type="match status" value="1"/>
</dbReference>
<dbReference type="InterPro" id="IPR000792">
    <property type="entry name" value="Tscrpt_reg_LuxR_C"/>
</dbReference>
<dbReference type="GO" id="GO:0006355">
    <property type="term" value="P:regulation of DNA-templated transcription"/>
    <property type="evidence" value="ECO:0007669"/>
    <property type="project" value="InterPro"/>
</dbReference>
<dbReference type="PANTHER" id="PTHR43214:SF44">
    <property type="entry name" value="TWO-COMPONENT RESPONSE REGULATOR"/>
    <property type="match status" value="1"/>
</dbReference>
<dbReference type="SMART" id="SM00421">
    <property type="entry name" value="HTH_LUXR"/>
    <property type="match status" value="1"/>
</dbReference>
<feature type="domain" description="Response regulatory" evidence="2">
    <location>
        <begin position="5"/>
        <end position="113"/>
    </location>
</feature>
<dbReference type="GO" id="GO:0003677">
    <property type="term" value="F:DNA binding"/>
    <property type="evidence" value="ECO:0007669"/>
    <property type="project" value="UniProtKB-KW"/>
</dbReference>
<name>A0A6J6QG40_9ZZZZ</name>
<proteinExistence type="predicted"/>
<evidence type="ECO:0000256" key="1">
    <source>
        <dbReference type="ARBA" id="ARBA00023125"/>
    </source>
</evidence>
<dbReference type="Pfam" id="PF00072">
    <property type="entry name" value="Response_reg"/>
    <property type="match status" value="1"/>
</dbReference>
<gene>
    <name evidence="3" type="ORF">UFOPK2342_01720</name>
    <name evidence="4" type="ORF">UFOPK2423_01482</name>
    <name evidence="5" type="ORF">UFOPK3266_01600</name>
</gene>
<dbReference type="EMBL" id="CAEZXB010000063">
    <property type="protein sequence ID" value="CAB4690084.1"/>
    <property type="molecule type" value="Genomic_DNA"/>
</dbReference>
<dbReference type="AlphaFoldDB" id="A0A6J6QG40"/>
<dbReference type="Pfam" id="PF00196">
    <property type="entry name" value="GerE"/>
    <property type="match status" value="1"/>
</dbReference>
<reference evidence="4" key="1">
    <citation type="submission" date="2020-05" db="EMBL/GenBank/DDBJ databases">
        <authorList>
            <person name="Chiriac C."/>
            <person name="Salcher M."/>
            <person name="Ghai R."/>
            <person name="Kavagutti S V."/>
        </authorList>
    </citation>
    <scope>NUCLEOTIDE SEQUENCE</scope>
</reference>
<keyword evidence="1" id="KW-0238">DNA-binding</keyword>
<dbReference type="SMART" id="SM00448">
    <property type="entry name" value="REC"/>
    <property type="match status" value="1"/>
</dbReference>
<protein>
    <submittedName>
        <fullName evidence="4">Unannotated protein</fullName>
    </submittedName>
</protein>
<dbReference type="GO" id="GO:0000160">
    <property type="term" value="P:phosphorelay signal transduction system"/>
    <property type="evidence" value="ECO:0007669"/>
    <property type="project" value="InterPro"/>
</dbReference>
<dbReference type="EMBL" id="CAEZXN010000048">
    <property type="protein sequence ID" value="CAB4706694.1"/>
    <property type="molecule type" value="Genomic_DNA"/>
</dbReference>
<dbReference type="PANTHER" id="PTHR43214">
    <property type="entry name" value="TWO-COMPONENT RESPONSE REGULATOR"/>
    <property type="match status" value="1"/>
</dbReference>
<organism evidence="4">
    <name type="scientific">freshwater metagenome</name>
    <dbReference type="NCBI Taxonomy" id="449393"/>
    <lineage>
        <taxon>unclassified sequences</taxon>
        <taxon>metagenomes</taxon>
        <taxon>ecological metagenomes</taxon>
    </lineage>
</organism>
<dbReference type="PROSITE" id="PS50110">
    <property type="entry name" value="RESPONSE_REGULATORY"/>
    <property type="match status" value="1"/>
</dbReference>
<evidence type="ECO:0000313" key="4">
    <source>
        <dbReference type="EMBL" id="CAB4706694.1"/>
    </source>
</evidence>
<evidence type="ECO:0000313" key="5">
    <source>
        <dbReference type="EMBL" id="CAB4845426.1"/>
    </source>
</evidence>
<dbReference type="InterPro" id="IPR039420">
    <property type="entry name" value="WalR-like"/>
</dbReference>
<dbReference type="InterPro" id="IPR011006">
    <property type="entry name" value="CheY-like_superfamily"/>
</dbReference>
<accession>A0A6J6QG40</accession>